<dbReference type="GO" id="GO:0005634">
    <property type="term" value="C:nucleus"/>
    <property type="evidence" value="ECO:0007669"/>
    <property type="project" value="TreeGrafter"/>
</dbReference>
<name>A0A226MSB9_CALSU</name>
<accession>A0A226MSB9</accession>
<comment type="caution">
    <text evidence="2">The sequence shown here is derived from an EMBL/GenBank/DDBJ whole genome shotgun (WGS) entry which is preliminary data.</text>
</comment>
<organism evidence="2 3">
    <name type="scientific">Callipepla squamata</name>
    <name type="common">Scaled quail</name>
    <dbReference type="NCBI Taxonomy" id="9009"/>
    <lineage>
        <taxon>Eukaryota</taxon>
        <taxon>Metazoa</taxon>
        <taxon>Chordata</taxon>
        <taxon>Craniata</taxon>
        <taxon>Vertebrata</taxon>
        <taxon>Euteleostomi</taxon>
        <taxon>Archelosauria</taxon>
        <taxon>Archosauria</taxon>
        <taxon>Dinosauria</taxon>
        <taxon>Saurischia</taxon>
        <taxon>Theropoda</taxon>
        <taxon>Coelurosauria</taxon>
        <taxon>Aves</taxon>
        <taxon>Neognathae</taxon>
        <taxon>Galloanserae</taxon>
        <taxon>Galliformes</taxon>
        <taxon>Odontophoridae</taxon>
        <taxon>Callipepla</taxon>
    </lineage>
</organism>
<evidence type="ECO:0000313" key="2">
    <source>
        <dbReference type="EMBL" id="OXB58177.1"/>
    </source>
</evidence>
<dbReference type="STRING" id="9009.A0A226MSB9"/>
<dbReference type="PANTHER" id="PTHR28577:SF1">
    <property type="entry name" value="CENTROMERE PROTEIN P"/>
    <property type="match status" value="1"/>
</dbReference>
<dbReference type="InterPro" id="IPR027801">
    <property type="entry name" value="CENP-P"/>
</dbReference>
<evidence type="ECO:0000313" key="3">
    <source>
        <dbReference type="Proteomes" id="UP000198323"/>
    </source>
</evidence>
<dbReference type="PANTHER" id="PTHR28577">
    <property type="entry name" value="CENTROMERE PROTEIN P"/>
    <property type="match status" value="1"/>
</dbReference>
<evidence type="ECO:0008006" key="4">
    <source>
        <dbReference type="Google" id="ProtNLM"/>
    </source>
</evidence>
<gene>
    <name evidence="2" type="ORF">ASZ78_006949</name>
</gene>
<feature type="coiled-coil region" evidence="1">
    <location>
        <begin position="6"/>
        <end position="33"/>
    </location>
</feature>
<dbReference type="OrthoDB" id="5976950at2759"/>
<dbReference type="Pfam" id="PF13096">
    <property type="entry name" value="CENP-P"/>
    <property type="match status" value="1"/>
</dbReference>
<sequence>MDKSVYQVYEDEIQSLEEEIKLLAEKYEDIQHESSFFSDEEVQKSKEFFQREFQGGHKGHGSQLYLIQELESLERDLSFSMNFLGVQITGHSKKTLEKTAIRTVATHSVSGKCRFLSFCLEFQLTETQNMYNVSASITDLSIAMESGQQSELSKLVSSYLKENRPGYEK</sequence>
<dbReference type="AlphaFoldDB" id="A0A226MSB9"/>
<protein>
    <recommendedName>
        <fullName evidence="4">Centromere protein P</fullName>
    </recommendedName>
</protein>
<dbReference type="EMBL" id="MCFN01000491">
    <property type="protein sequence ID" value="OXB58177.1"/>
    <property type="molecule type" value="Genomic_DNA"/>
</dbReference>
<dbReference type="Proteomes" id="UP000198323">
    <property type="component" value="Unassembled WGS sequence"/>
</dbReference>
<keyword evidence="1" id="KW-0175">Coiled coil</keyword>
<dbReference type="GO" id="GO:0034080">
    <property type="term" value="P:CENP-A containing chromatin assembly"/>
    <property type="evidence" value="ECO:0007669"/>
    <property type="project" value="InterPro"/>
</dbReference>
<proteinExistence type="predicted"/>
<reference evidence="2 3" key="1">
    <citation type="submission" date="2016-07" db="EMBL/GenBank/DDBJ databases">
        <title>Disparate Historic Effective Population Sizes Predicted by Modern Levels of Genome Diversity for the Scaled Quail (Callipepla squamata) and the Northern Bobwhite (Colinus virginianus): Inferences from First and Second Generation Draft Genome Assemblies for Sympatric New World Quail.</title>
        <authorList>
            <person name="Oldeschulte D.L."/>
            <person name="Halley Y.A."/>
            <person name="Bhattarai E.K."/>
            <person name="Brashear W.A."/>
            <person name="Hill J."/>
            <person name="Metz R.P."/>
            <person name="Johnson C.D."/>
            <person name="Rollins D."/>
            <person name="Peterson M.J."/>
            <person name="Bickhart D.M."/>
            <person name="Decker J.E."/>
            <person name="Seabury C.M."/>
        </authorList>
    </citation>
    <scope>NUCLEOTIDE SEQUENCE [LARGE SCALE GENOMIC DNA]</scope>
    <source>
        <strain evidence="2 3">Texas</strain>
        <tissue evidence="2">Leg muscle</tissue>
    </source>
</reference>
<keyword evidence="3" id="KW-1185">Reference proteome</keyword>
<evidence type="ECO:0000256" key="1">
    <source>
        <dbReference type="SAM" id="Coils"/>
    </source>
</evidence>
<dbReference type="GO" id="GO:0000775">
    <property type="term" value="C:chromosome, centromeric region"/>
    <property type="evidence" value="ECO:0007669"/>
    <property type="project" value="InterPro"/>
</dbReference>